<dbReference type="PANTHER" id="PTHR30482">
    <property type="entry name" value="HIGH-AFFINITY BRANCHED-CHAIN AMINO ACID TRANSPORT SYSTEM PERMEASE"/>
    <property type="match status" value="1"/>
</dbReference>
<dbReference type="InterPro" id="IPR001851">
    <property type="entry name" value="ABC_transp_permease"/>
</dbReference>
<feature type="transmembrane region" description="Helical" evidence="6">
    <location>
        <begin position="160"/>
        <end position="178"/>
    </location>
</feature>
<feature type="transmembrane region" description="Helical" evidence="6">
    <location>
        <begin position="239"/>
        <end position="270"/>
    </location>
</feature>
<keyword evidence="2" id="KW-1003">Cell membrane</keyword>
<dbReference type="OrthoDB" id="9804361at2"/>
<evidence type="ECO:0000256" key="5">
    <source>
        <dbReference type="ARBA" id="ARBA00023136"/>
    </source>
</evidence>
<accession>A0A5B8FVZ3</accession>
<dbReference type="KEGG" id="ppru:FDP22_01225"/>
<dbReference type="CDD" id="cd06581">
    <property type="entry name" value="TM_PBP1_LivM_like"/>
    <property type="match status" value="1"/>
</dbReference>
<evidence type="ECO:0000256" key="2">
    <source>
        <dbReference type="ARBA" id="ARBA00022475"/>
    </source>
</evidence>
<evidence type="ECO:0000256" key="4">
    <source>
        <dbReference type="ARBA" id="ARBA00022989"/>
    </source>
</evidence>
<feature type="transmembrane region" description="Helical" evidence="6">
    <location>
        <begin position="282"/>
        <end position="301"/>
    </location>
</feature>
<keyword evidence="3 6" id="KW-0812">Transmembrane</keyword>
<dbReference type="InterPro" id="IPR043428">
    <property type="entry name" value="LivM-like"/>
</dbReference>
<evidence type="ECO:0000313" key="8">
    <source>
        <dbReference type="Proteomes" id="UP000305888"/>
    </source>
</evidence>
<gene>
    <name evidence="7" type="ORF">FDP22_01225</name>
</gene>
<feature type="transmembrane region" description="Helical" evidence="6">
    <location>
        <begin position="76"/>
        <end position="97"/>
    </location>
</feature>
<reference evidence="7 8" key="1">
    <citation type="submission" date="2019-06" db="EMBL/GenBank/DDBJ databases">
        <title>Genome sequence of Rhodobacteraceae bacterium D4M1.</title>
        <authorList>
            <person name="Cao J."/>
        </authorList>
    </citation>
    <scope>NUCLEOTIDE SEQUENCE [LARGE SCALE GENOMIC DNA]</scope>
    <source>
        <strain evidence="7 8">D4M1</strain>
    </source>
</reference>
<dbReference type="PANTHER" id="PTHR30482:SF20">
    <property type="entry name" value="HIGH-AFFINITY BRANCHED-CHAIN AMINO ACID TRANSPORT SYSTEM PERMEASE PROTEIN LIVM"/>
    <property type="match status" value="1"/>
</dbReference>
<feature type="transmembrane region" description="Helical" evidence="6">
    <location>
        <begin position="104"/>
        <end position="123"/>
    </location>
</feature>
<organism evidence="7 8">
    <name type="scientific">Paroceanicella profunda</name>
    <dbReference type="NCBI Taxonomy" id="2579971"/>
    <lineage>
        <taxon>Bacteria</taxon>
        <taxon>Pseudomonadati</taxon>
        <taxon>Pseudomonadota</taxon>
        <taxon>Alphaproteobacteria</taxon>
        <taxon>Rhodobacterales</taxon>
        <taxon>Paracoccaceae</taxon>
        <taxon>Paroceanicella</taxon>
    </lineage>
</organism>
<comment type="subcellular location">
    <subcellularLocation>
        <location evidence="1">Cell membrane</location>
        <topology evidence="1">Multi-pass membrane protein</topology>
    </subcellularLocation>
</comment>
<dbReference type="Proteomes" id="UP000305888">
    <property type="component" value="Chromosome"/>
</dbReference>
<keyword evidence="5 6" id="KW-0472">Membrane</keyword>
<dbReference type="RefSeq" id="WP_138578765.1">
    <property type="nucleotide sequence ID" value="NZ_CP040818.1"/>
</dbReference>
<evidence type="ECO:0000256" key="3">
    <source>
        <dbReference type="ARBA" id="ARBA00022692"/>
    </source>
</evidence>
<protein>
    <submittedName>
        <fullName evidence="7">Branched-chain amino acid ABC transporter permease</fullName>
    </submittedName>
</protein>
<dbReference type="Pfam" id="PF02653">
    <property type="entry name" value="BPD_transp_2"/>
    <property type="match status" value="1"/>
</dbReference>
<dbReference type="EMBL" id="CP040818">
    <property type="protein sequence ID" value="QDL90532.1"/>
    <property type="molecule type" value="Genomic_DNA"/>
</dbReference>
<feature type="transmembrane region" description="Helical" evidence="6">
    <location>
        <begin position="25"/>
        <end position="44"/>
    </location>
</feature>
<evidence type="ECO:0000313" key="7">
    <source>
        <dbReference type="EMBL" id="QDL90532.1"/>
    </source>
</evidence>
<keyword evidence="8" id="KW-1185">Reference proteome</keyword>
<keyword evidence="4 6" id="KW-1133">Transmembrane helix</keyword>
<evidence type="ECO:0000256" key="6">
    <source>
        <dbReference type="SAM" id="Phobius"/>
    </source>
</evidence>
<name>A0A5B8FVZ3_9RHOB</name>
<evidence type="ECO:0000256" key="1">
    <source>
        <dbReference type="ARBA" id="ARBA00004651"/>
    </source>
</evidence>
<proteinExistence type="predicted"/>
<dbReference type="GO" id="GO:0015658">
    <property type="term" value="F:branched-chain amino acid transmembrane transporter activity"/>
    <property type="evidence" value="ECO:0007669"/>
    <property type="project" value="InterPro"/>
</dbReference>
<sequence length="312" mass="32890">MKAGLSLLVAAVLVAAPFLTGGYELQVLMVALLYVTLTTGLNLVSGYAGQFSFAQGAFYGIGGYTTAIMGRDLGTGFWINLPAGIVVTGLFGLLLGIPALRLKGHFLAIVTIAFQTIVYLGLIQWSGFTGGQNGILVPPIGAVSLFGATLFDITGLTAHYWLTLVFAVVAVWVAWRLVHSRLGREWVAVKDDETLAGAIGLDTTRAKLTAFVASAAFAGAAGVLNAHVMRGVTPDDFTIWISCTVVAMMVVGGRGTFLGPIIGAVLLTILPELTGSFAQYKLFLFGVLLVVIIIALPEGLVGRWRKSREARA</sequence>
<dbReference type="AlphaFoldDB" id="A0A5B8FVZ3"/>
<dbReference type="GO" id="GO:0005886">
    <property type="term" value="C:plasma membrane"/>
    <property type="evidence" value="ECO:0007669"/>
    <property type="project" value="UniProtKB-SubCell"/>
</dbReference>